<dbReference type="PROSITE" id="PS50014">
    <property type="entry name" value="BROMODOMAIN_2"/>
    <property type="match status" value="3"/>
</dbReference>
<feature type="region of interest" description="Disordered" evidence="10">
    <location>
        <begin position="843"/>
        <end position="862"/>
    </location>
</feature>
<evidence type="ECO:0000313" key="15">
    <source>
        <dbReference type="Proteomes" id="UP000276133"/>
    </source>
</evidence>
<keyword evidence="4" id="KW-0805">Transcription regulation</keyword>
<evidence type="ECO:0000259" key="12">
    <source>
        <dbReference type="PROSITE" id="PS50118"/>
    </source>
</evidence>
<sequence length="1337" mass="155542">MPAKRAKMSESDKPQEPEEAENTSLSATRSKRTRPSIKPEPAPPEPKQSPGSDRQTRHKPKIEEVQYYEDLFDIICSYQDESQRYLANIFYVLPSKHEYPEYYELIKKPIDLNIVAKNILANKYKSLRQLDSDMTLMFDNAKRFNDPKSMIFKDACKLRKLLKETVKELGELQLRHKLCESKKNRDKKIKLLQEISEMTGEELAETDKPSETLMHEGSESDESELDADDSELPAANQHSQQLISSMWSLFDYVKELKHQDAQMIEPFLQLPSRRLYPDYYDEIKRPVAMSTIKKKLNQRLYKSLRDLVDDFETMFKNAIAYNMQQSVIHQNAKRFLTALKSKVKEMEALKSDISEQKINLASPSTPTRPKKTKQDKAKLNDTKDKFTFLYNHINEFRLDDRELAPPFRHLPSKSEYPDYYNIIKKPIDMVKILAKISNQMYQTLEEMCADFCLMFENACVYNEPSSVLYKDALTLQRELFAKRDQLLSAHEHVSSRPHHQVNQLIRQLFDSVCNYRDQDNRLLTDSLLPLYKHALDSAQSIFTLKQLTDTIDTYTRMDLFQHHMLQLFDQPRLTMHPMSQTIADVAHLFKHFCRTRDDLCRNGEVLLTNALNVKQPSADSEFSERDALLVESEYRRLEADLESDQTECTKHVRIHTGAFYFIGEHLYCVLKKNKTGSKLLAQRYFTLNDSDYFKCVKVFENEVFKTDLYEIIDVACIERVRACYVTSVKDFAQYELEYCGVESEDAIEVDKQDVFVCESMYSTRDGFVRRLAFKKWCPLQFIGDNSSSDELKYNFVLKKRECLMKVERKWTHEAYVSHLMEQVESREVRKFADMPKETVQLDTLPSSATKLDEEAPETEQDSEMVKSAKYFEQIVHEDKLYKLGDYVYIKHRQLHANQLDGGKKALIFRIDHIWSTNVANFSFRGAVFLRATDVPHEPTRLFYRNEVFREISGHLTIGLDQVLDAPKCVVMSPKAYATSRLTHIDEEHIFVCESKYCLSNKTFRKLAKSLTKFELSVRCLEDEIFFMSQELVLRKHISPLLMNLVIDYEQNSTDYLRVFNLDEDEEWTEPAKDDENSSHSLGEQDAIKTDASAKKVRVKRLKKSGFQLFSREVRKAARDTQTSLSFTDMSKEVGSRWKALSDKERQPQVPQAQPVHVPVPVTMPQVTAIPMPPIVQTTQPTAQPAQVLVAEPVKAIDSQKQVMHRDAYLRYIANLRKNQQLNQTGAINNPMASISLVRTSDWYNGIEATGHRIKENRLQNLPTNWIDNAKSNDVLQNLLSLRYYLLQDAVTIDKELFDDEDEEMDITKQEQEEIMQTNDQNDQSTTLTSSSPMDKLK</sequence>
<dbReference type="InterPro" id="IPR036427">
    <property type="entry name" value="Bromodomain-like_sf"/>
</dbReference>
<feature type="region of interest" description="Disordered" evidence="10">
    <location>
        <begin position="200"/>
        <end position="235"/>
    </location>
</feature>
<feature type="domain" description="Bromo" evidence="11">
    <location>
        <begin position="259"/>
        <end position="329"/>
    </location>
</feature>
<dbReference type="SMART" id="SM00398">
    <property type="entry name" value="HMG"/>
    <property type="match status" value="1"/>
</dbReference>
<feature type="DNA-binding region" description="HMG box" evidence="9">
    <location>
        <begin position="1099"/>
        <end position="1153"/>
    </location>
</feature>
<dbReference type="Pfam" id="PF00439">
    <property type="entry name" value="Bromodomain"/>
    <property type="match status" value="3"/>
</dbReference>
<dbReference type="Gene3D" id="2.30.30.490">
    <property type="match status" value="2"/>
</dbReference>
<dbReference type="PROSITE" id="PS00633">
    <property type="entry name" value="BROMODOMAIN_1"/>
    <property type="match status" value="1"/>
</dbReference>
<feature type="domain" description="BAH" evidence="13">
    <location>
        <begin position="879"/>
        <end position="1007"/>
    </location>
</feature>
<dbReference type="SMART" id="SM00297">
    <property type="entry name" value="BROMO"/>
    <property type="match status" value="3"/>
</dbReference>
<dbReference type="CDD" id="cd00084">
    <property type="entry name" value="HMG-box_SF"/>
    <property type="match status" value="1"/>
</dbReference>
<dbReference type="SUPFAM" id="SSF47095">
    <property type="entry name" value="HMG-box"/>
    <property type="match status" value="1"/>
</dbReference>
<feature type="region of interest" description="Disordered" evidence="10">
    <location>
        <begin position="1309"/>
        <end position="1337"/>
    </location>
</feature>
<keyword evidence="9" id="KW-0238">DNA-binding</keyword>
<dbReference type="OrthoDB" id="10009055at2759"/>
<feature type="compositionally biased region" description="Polar residues" evidence="10">
    <location>
        <begin position="1314"/>
        <end position="1337"/>
    </location>
</feature>
<feature type="region of interest" description="Disordered" evidence="10">
    <location>
        <begin position="1"/>
        <end position="60"/>
    </location>
</feature>
<evidence type="ECO:0000256" key="1">
    <source>
        <dbReference type="ARBA" id="ARBA00004123"/>
    </source>
</evidence>
<feature type="domain" description="Bromo" evidence="11">
    <location>
        <begin position="82"/>
        <end position="152"/>
    </location>
</feature>
<organism evidence="14 15">
    <name type="scientific">Brachionus plicatilis</name>
    <name type="common">Marine rotifer</name>
    <name type="synonym">Brachionus muelleri</name>
    <dbReference type="NCBI Taxonomy" id="10195"/>
    <lineage>
        <taxon>Eukaryota</taxon>
        <taxon>Metazoa</taxon>
        <taxon>Spiralia</taxon>
        <taxon>Gnathifera</taxon>
        <taxon>Rotifera</taxon>
        <taxon>Eurotatoria</taxon>
        <taxon>Monogononta</taxon>
        <taxon>Pseudotrocha</taxon>
        <taxon>Ploima</taxon>
        <taxon>Brachionidae</taxon>
        <taxon>Brachionus</taxon>
    </lineage>
</organism>
<gene>
    <name evidence="14" type="ORF">BpHYR1_044035</name>
</gene>
<keyword evidence="5 8" id="KW-0103">Bromodomain</keyword>
<accession>A0A3M7S0I2</accession>
<dbReference type="PANTHER" id="PTHR16062">
    <property type="entry name" value="SWI/SNF-RELATED"/>
    <property type="match status" value="1"/>
</dbReference>
<evidence type="ECO:0000256" key="2">
    <source>
        <dbReference type="ARBA" id="ARBA00022737"/>
    </source>
</evidence>
<dbReference type="PRINTS" id="PR00503">
    <property type="entry name" value="BROMODOMAIN"/>
</dbReference>
<keyword evidence="3" id="KW-0156">Chromatin regulator</keyword>
<dbReference type="InterPro" id="IPR009071">
    <property type="entry name" value="HMG_box_dom"/>
</dbReference>
<feature type="domain" description="Bromo" evidence="11">
    <location>
        <begin position="399"/>
        <end position="469"/>
    </location>
</feature>
<protein>
    <submittedName>
        <fullName evidence="14">Polybromo-1-like isoform X2</fullName>
    </submittedName>
</protein>
<feature type="region of interest" description="Disordered" evidence="10">
    <location>
        <begin position="357"/>
        <end position="377"/>
    </location>
</feature>
<evidence type="ECO:0000259" key="11">
    <source>
        <dbReference type="PROSITE" id="PS50014"/>
    </source>
</evidence>
<feature type="compositionally biased region" description="Pro residues" evidence="10">
    <location>
        <begin position="38"/>
        <end position="47"/>
    </location>
</feature>
<feature type="compositionally biased region" description="Basic and acidic residues" evidence="10">
    <location>
        <begin position="205"/>
        <end position="218"/>
    </location>
</feature>
<dbReference type="EMBL" id="REGN01002268">
    <property type="protein sequence ID" value="RNA29170.1"/>
    <property type="molecule type" value="Genomic_DNA"/>
</dbReference>
<evidence type="ECO:0000256" key="6">
    <source>
        <dbReference type="ARBA" id="ARBA00023163"/>
    </source>
</evidence>
<feature type="compositionally biased region" description="Acidic residues" evidence="10">
    <location>
        <begin position="219"/>
        <end position="231"/>
    </location>
</feature>
<dbReference type="SUPFAM" id="SSF47370">
    <property type="entry name" value="Bromodomain"/>
    <property type="match status" value="3"/>
</dbReference>
<evidence type="ECO:0000256" key="8">
    <source>
        <dbReference type="PROSITE-ProRule" id="PRU00035"/>
    </source>
</evidence>
<evidence type="ECO:0000256" key="9">
    <source>
        <dbReference type="PROSITE-ProRule" id="PRU00267"/>
    </source>
</evidence>
<proteinExistence type="predicted"/>
<dbReference type="Gene3D" id="1.20.920.10">
    <property type="entry name" value="Bromodomain-like"/>
    <property type="match status" value="4"/>
</dbReference>
<evidence type="ECO:0000256" key="3">
    <source>
        <dbReference type="ARBA" id="ARBA00022853"/>
    </source>
</evidence>
<keyword evidence="15" id="KW-1185">Reference proteome</keyword>
<feature type="domain" description="HMG box" evidence="12">
    <location>
        <begin position="1099"/>
        <end position="1153"/>
    </location>
</feature>
<dbReference type="GO" id="GO:0016586">
    <property type="term" value="C:RSC-type complex"/>
    <property type="evidence" value="ECO:0007669"/>
    <property type="project" value="InterPro"/>
</dbReference>
<evidence type="ECO:0000259" key="13">
    <source>
        <dbReference type="PROSITE" id="PS51038"/>
    </source>
</evidence>
<name>A0A3M7S0I2_BRAPC</name>
<evidence type="ECO:0000313" key="14">
    <source>
        <dbReference type="EMBL" id="RNA29170.1"/>
    </source>
</evidence>
<dbReference type="GO" id="GO:0006338">
    <property type="term" value="P:chromatin remodeling"/>
    <property type="evidence" value="ECO:0007669"/>
    <property type="project" value="InterPro"/>
</dbReference>
<dbReference type="InterPro" id="IPR018359">
    <property type="entry name" value="Bromodomain_CS"/>
</dbReference>
<dbReference type="PANTHER" id="PTHR16062:SF22">
    <property type="entry name" value="HISTONE-LYSINE N-METHYLTRANSFERASE ASH1L"/>
    <property type="match status" value="1"/>
</dbReference>
<dbReference type="Pfam" id="PF01426">
    <property type="entry name" value="BAH"/>
    <property type="match status" value="1"/>
</dbReference>
<dbReference type="SMART" id="SM00439">
    <property type="entry name" value="BAH"/>
    <property type="match status" value="1"/>
</dbReference>
<dbReference type="GO" id="GO:0006368">
    <property type="term" value="P:transcription elongation by RNA polymerase II"/>
    <property type="evidence" value="ECO:0007669"/>
    <property type="project" value="TreeGrafter"/>
</dbReference>
<dbReference type="InterPro" id="IPR001025">
    <property type="entry name" value="BAH_dom"/>
</dbReference>
<dbReference type="PROSITE" id="PS51038">
    <property type="entry name" value="BAH"/>
    <property type="match status" value="1"/>
</dbReference>
<dbReference type="PROSITE" id="PS50118">
    <property type="entry name" value="HMG_BOX_2"/>
    <property type="match status" value="1"/>
</dbReference>
<dbReference type="InterPro" id="IPR001487">
    <property type="entry name" value="Bromodomain"/>
</dbReference>
<dbReference type="Pfam" id="PF00505">
    <property type="entry name" value="HMG_box"/>
    <property type="match status" value="1"/>
</dbReference>
<keyword evidence="2" id="KW-0677">Repeat</keyword>
<dbReference type="InterPro" id="IPR037382">
    <property type="entry name" value="Rsc/polybromo"/>
</dbReference>
<feature type="compositionally biased region" description="Polar residues" evidence="10">
    <location>
        <begin position="357"/>
        <end position="367"/>
    </location>
</feature>
<keyword evidence="6" id="KW-0804">Transcription</keyword>
<dbReference type="InterPro" id="IPR043151">
    <property type="entry name" value="BAH_sf"/>
</dbReference>
<dbReference type="GO" id="GO:0003677">
    <property type="term" value="F:DNA binding"/>
    <property type="evidence" value="ECO:0007669"/>
    <property type="project" value="UniProtKB-UniRule"/>
</dbReference>
<keyword evidence="7 9" id="KW-0539">Nucleus</keyword>
<dbReference type="STRING" id="10195.A0A3M7S0I2"/>
<evidence type="ECO:0000256" key="4">
    <source>
        <dbReference type="ARBA" id="ARBA00023015"/>
    </source>
</evidence>
<feature type="region of interest" description="Disordered" evidence="10">
    <location>
        <begin position="1067"/>
        <end position="1086"/>
    </location>
</feature>
<dbReference type="GO" id="GO:0003682">
    <property type="term" value="F:chromatin binding"/>
    <property type="evidence" value="ECO:0007669"/>
    <property type="project" value="InterPro"/>
</dbReference>
<reference evidence="14 15" key="1">
    <citation type="journal article" date="2018" name="Sci. Rep.">
        <title>Genomic signatures of local adaptation to the degree of environmental predictability in rotifers.</title>
        <authorList>
            <person name="Franch-Gras L."/>
            <person name="Hahn C."/>
            <person name="Garcia-Roger E.M."/>
            <person name="Carmona M.J."/>
            <person name="Serra M."/>
            <person name="Gomez A."/>
        </authorList>
    </citation>
    <scope>NUCLEOTIDE SEQUENCE [LARGE SCALE GENOMIC DNA]</scope>
    <source>
        <strain evidence="14">HYR1</strain>
    </source>
</reference>
<dbReference type="Proteomes" id="UP000276133">
    <property type="component" value="Unassembled WGS sequence"/>
</dbReference>
<evidence type="ECO:0000256" key="5">
    <source>
        <dbReference type="ARBA" id="ARBA00023117"/>
    </source>
</evidence>
<evidence type="ECO:0000256" key="10">
    <source>
        <dbReference type="SAM" id="MobiDB-lite"/>
    </source>
</evidence>
<comment type="subcellular location">
    <subcellularLocation>
        <location evidence="1">Nucleus</location>
    </subcellularLocation>
</comment>
<evidence type="ECO:0000256" key="7">
    <source>
        <dbReference type="ARBA" id="ARBA00023242"/>
    </source>
</evidence>
<feature type="compositionally biased region" description="Basic and acidic residues" evidence="10">
    <location>
        <begin position="7"/>
        <end position="16"/>
    </location>
</feature>
<dbReference type="InterPro" id="IPR036910">
    <property type="entry name" value="HMG_box_dom_sf"/>
</dbReference>
<comment type="caution">
    <text evidence="14">The sequence shown here is derived from an EMBL/GenBank/DDBJ whole genome shotgun (WGS) entry which is preliminary data.</text>
</comment>